<name>A0A6M5YST4_9BACT</name>
<feature type="compositionally biased region" description="Low complexity" evidence="1">
    <location>
        <begin position="739"/>
        <end position="748"/>
    </location>
</feature>
<dbReference type="Gene3D" id="3.30.420.40">
    <property type="match status" value="2"/>
</dbReference>
<evidence type="ECO:0008006" key="4">
    <source>
        <dbReference type="Google" id="ProtNLM"/>
    </source>
</evidence>
<organism evidence="2 3">
    <name type="scientific">Frigoriglobus tundricola</name>
    <dbReference type="NCBI Taxonomy" id="2774151"/>
    <lineage>
        <taxon>Bacteria</taxon>
        <taxon>Pseudomonadati</taxon>
        <taxon>Planctomycetota</taxon>
        <taxon>Planctomycetia</taxon>
        <taxon>Gemmatales</taxon>
        <taxon>Gemmataceae</taxon>
        <taxon>Frigoriglobus</taxon>
    </lineage>
</organism>
<dbReference type="SUPFAM" id="SSF53067">
    <property type="entry name" value="Actin-like ATPase domain"/>
    <property type="match status" value="2"/>
</dbReference>
<feature type="region of interest" description="Disordered" evidence="1">
    <location>
        <begin position="822"/>
        <end position="865"/>
    </location>
</feature>
<keyword evidence="3" id="KW-1185">Reference proteome</keyword>
<feature type="region of interest" description="Disordered" evidence="1">
    <location>
        <begin position="182"/>
        <end position="211"/>
    </location>
</feature>
<feature type="region of interest" description="Disordered" evidence="1">
    <location>
        <begin position="734"/>
        <end position="772"/>
    </location>
</feature>
<dbReference type="InterPro" id="IPR043129">
    <property type="entry name" value="ATPase_NBD"/>
</dbReference>
<protein>
    <recommendedName>
        <fullName evidence="4">SHS2 domain-containing protein</fullName>
    </recommendedName>
</protein>
<gene>
    <name evidence="2" type="ORF">FTUN_4051</name>
</gene>
<dbReference type="NCBIfam" id="TIGR01175">
    <property type="entry name" value="pilM"/>
    <property type="match status" value="1"/>
</dbReference>
<reference evidence="3" key="1">
    <citation type="submission" date="2020-05" db="EMBL/GenBank/DDBJ databases">
        <title>Frigoriglobus tundricola gen. nov., sp. nov., a psychrotolerant cellulolytic planctomycete of the family Gemmataceae with two divergent copies of 16S rRNA gene.</title>
        <authorList>
            <person name="Kulichevskaya I.S."/>
            <person name="Ivanova A.A."/>
            <person name="Naumoff D.G."/>
            <person name="Beletsky A.V."/>
            <person name="Rijpstra W.I.C."/>
            <person name="Sinninghe Damste J.S."/>
            <person name="Mardanov A.V."/>
            <person name="Ravin N.V."/>
            <person name="Dedysh S.N."/>
        </authorList>
    </citation>
    <scope>NUCLEOTIDE SEQUENCE [LARGE SCALE GENOMIC DNA]</scope>
    <source>
        <strain evidence="3">PL17</strain>
    </source>
</reference>
<evidence type="ECO:0000313" key="2">
    <source>
        <dbReference type="EMBL" id="QJW96494.1"/>
    </source>
</evidence>
<dbReference type="Gene3D" id="3.30.1490.300">
    <property type="match status" value="1"/>
</dbReference>
<dbReference type="RefSeq" id="WP_171472062.1">
    <property type="nucleotide sequence ID" value="NZ_CP053452.2"/>
</dbReference>
<proteinExistence type="predicted"/>
<dbReference type="InterPro" id="IPR005883">
    <property type="entry name" value="PilM"/>
</dbReference>
<dbReference type="Proteomes" id="UP000503447">
    <property type="component" value="Chromosome"/>
</dbReference>
<dbReference type="KEGG" id="ftj:FTUN_4051"/>
<dbReference type="AlphaFoldDB" id="A0A6M5YST4"/>
<sequence>MAVPKGVWGIDIGQCALKAMRMEMIDGKPTVTAFDYVEHTKILSQPDADPDTLIREALEKFLSRNPTKGDDVAVGIAGQSGLARFVKLPPVEEKKIAEIVKFEAKQQIPFPLDEVVWDFQKIGGGGAVDGFALETEIGLFAMKRDVISRYLGYFSGTKTEVTLVQMSPLALVNFTTFELLKSNDPKPPPVEGQEPAEEPEEANPTPRGKKRCTVVMDVGTDASNLIITDGGKIIWQRPIPLGGNNFTRALTKELKLTFAKAEHLKRNAAKSPDMANILKAIKPVLTDFVGEVQRSLGYFTNTHRDAHVAHLVGLGSAFKLPGLQKYLADKLSLEVKKPTKFEKLFGETVLADPLFQENLLTFPVAYGLALQGLGQARLTTNLLPREIIQDRLIRAKKPYAAAAAAALLLGMGGLAMGFASPYAASNDPRIKEGQDMTEKAVKAFDAQTSTFNTKLTQSALKQKEVKTIIAGQEERLNWPRWVEVFTATLPRPGDNGNLNDASFRFNSTIPGPGEPMPNQVELWRGSGNAGLAALDWFNKRMRVGVPIEDAVADANSKYPEALAMVNVETVYTRYVNDVNAFLAAADKQVQKDYDSRIAEWMKDEEREKDEAAGGRWKPKATPEPGWVIEIRGFTDHKEGETFVRQALLHNLQRSDTFAQQTDASAKEDGKGGKVGKYINAGVADPVKGRISHAFIYRVFPAVSDPQSNVFVYINRGSYLESVLGSAGGGAGGVGGLPGKPGAPRPGRASWRPAGWAGRTNRDRWRHRGGRGPRARVAAVGRRVGRRLIRWGEFDGRWRGGSAAVRVRGDDGVARADTVLVGRRSGGPLMRSDRTTQQSTRDRRPEPRAALLDPDRVARSEHCRAT</sequence>
<dbReference type="CDD" id="cd24049">
    <property type="entry name" value="ASKHA_NBD_PilM"/>
    <property type="match status" value="1"/>
</dbReference>
<evidence type="ECO:0000313" key="3">
    <source>
        <dbReference type="Proteomes" id="UP000503447"/>
    </source>
</evidence>
<dbReference type="PANTHER" id="PTHR32432">
    <property type="entry name" value="CELL DIVISION PROTEIN FTSA-RELATED"/>
    <property type="match status" value="1"/>
</dbReference>
<evidence type="ECO:0000256" key="1">
    <source>
        <dbReference type="SAM" id="MobiDB-lite"/>
    </source>
</evidence>
<feature type="compositionally biased region" description="Basic and acidic residues" evidence="1">
    <location>
        <begin position="839"/>
        <end position="865"/>
    </location>
</feature>
<dbReference type="InterPro" id="IPR050696">
    <property type="entry name" value="FtsA/MreB"/>
</dbReference>
<dbReference type="Pfam" id="PF11104">
    <property type="entry name" value="PilM_2"/>
    <property type="match status" value="2"/>
</dbReference>
<feature type="compositionally biased region" description="Basic residues" evidence="1">
    <location>
        <begin position="763"/>
        <end position="772"/>
    </location>
</feature>
<dbReference type="EMBL" id="CP053452">
    <property type="protein sequence ID" value="QJW96494.1"/>
    <property type="molecule type" value="Genomic_DNA"/>
</dbReference>
<accession>A0A6M5YST4</accession>
<dbReference type="PANTHER" id="PTHR32432:SF3">
    <property type="entry name" value="ETHANOLAMINE UTILIZATION PROTEIN EUTJ"/>
    <property type="match status" value="1"/>
</dbReference>